<reference evidence="1 4" key="1">
    <citation type="submission" date="2015-02" db="EMBL/GenBank/DDBJ databases">
        <title>Physiological reanalysis, assessment of diazotrophy, and genome sequences of multiple isolates of Streptomyces thermoautotrophicus.</title>
        <authorList>
            <person name="MacKellar D.C."/>
            <person name="Lieber L."/>
            <person name="Norman J."/>
            <person name="Bolger A."/>
            <person name="Tobin C."/>
            <person name="Murray J.W."/>
            <person name="Prell J."/>
        </authorList>
    </citation>
    <scope>NUCLEOTIDE SEQUENCE [LARGE SCALE GENOMIC DNA]</scope>
    <source>
        <strain evidence="1 4">UBT1</strain>
    </source>
</reference>
<dbReference type="InterPro" id="IPR045684">
    <property type="entry name" value="DUF6191"/>
</dbReference>
<accession>A0A132MJV2</accession>
<name>A0A132MJV2_9ACTN</name>
<dbReference type="EMBL" id="LAXD01000001">
    <property type="protein sequence ID" value="KWX02850.1"/>
    <property type="molecule type" value="Genomic_DNA"/>
</dbReference>
<evidence type="ECO:0000313" key="1">
    <source>
        <dbReference type="EMBL" id="KWW98134.1"/>
    </source>
</evidence>
<comment type="caution">
    <text evidence="1">The sequence shown here is derived from an EMBL/GenBank/DDBJ whole genome shotgun (WGS) entry which is preliminary data.</text>
</comment>
<dbReference type="Pfam" id="PF19690">
    <property type="entry name" value="DUF6191"/>
    <property type="match status" value="1"/>
</dbReference>
<reference evidence="3" key="2">
    <citation type="submission" date="2015-04" db="EMBL/GenBank/DDBJ databases">
        <title>Physiological reanalysis, assessment of diazotrophy, and genome sequences of multiple isolates of Streptomyces thermoautotrophicus.</title>
        <authorList>
            <person name="MacKellar D.C."/>
            <person name="Lieber L."/>
            <person name="Norman J."/>
            <person name="Bolger A."/>
            <person name="Tobin C."/>
            <person name="Murray J.W."/>
            <person name="Chang R."/>
            <person name="Ford T."/>
            <person name="Nguyen P.Q."/>
            <person name="Woodward J."/>
            <person name="Permingeat H."/>
            <person name="Joshi N.S."/>
            <person name="Silver P.A."/>
            <person name="Usadel B."/>
            <person name="Rutherford A.W."/>
            <person name="Friesen M."/>
            <person name="Prell J."/>
        </authorList>
    </citation>
    <scope>NUCLEOTIDE SEQUENCE [LARGE SCALE GENOMIC DNA]</scope>
    <source>
        <strain evidence="3">H1</strain>
    </source>
</reference>
<protein>
    <submittedName>
        <fullName evidence="1">Uncharacterized protein</fullName>
    </submittedName>
</protein>
<evidence type="ECO:0000313" key="4">
    <source>
        <dbReference type="Proteomes" id="UP000070659"/>
    </source>
</evidence>
<sequence length="99" mass="10884">MAWVVVVLGAVAVVLAADWVWGVALARGWVRPRDRRQRGAAAVTLEELQALLGPGKRHELEQRRVELVLRDDEHATGPPGTVVDLERGTAVVKLPRRHG</sequence>
<reference evidence="2" key="3">
    <citation type="submission" date="2015-04" db="EMBL/GenBank/DDBJ databases">
        <title>Physiological reanalysis, assessment of diazotrophy, and genome sequences of multiple isolates of Streptomyces thermoautotrophicus.</title>
        <authorList>
            <person name="MacKellar D.C."/>
            <person name="Lieber L."/>
            <person name="Norman J."/>
            <person name="Bolger A."/>
            <person name="Tobin C."/>
            <person name="Murray J.W."/>
            <person name="Woodward J."/>
            <person name="Friesen M."/>
            <person name="Prell J."/>
        </authorList>
    </citation>
    <scope>NUCLEOTIDE SEQUENCE [LARGE SCALE GENOMIC DNA]</scope>
    <source>
        <strain evidence="2">H1</strain>
    </source>
</reference>
<dbReference type="Proteomes" id="UP000070659">
    <property type="component" value="Unassembled WGS sequence"/>
</dbReference>
<proteinExistence type="predicted"/>
<dbReference type="AlphaFoldDB" id="A0A132MJV2"/>
<dbReference type="RefSeq" id="WP_066890112.1">
    <property type="nucleotide sequence ID" value="NZ_JYIJ01000019.1"/>
</dbReference>
<dbReference type="EMBL" id="JYIJ01000019">
    <property type="protein sequence ID" value="KWW98134.1"/>
    <property type="molecule type" value="Genomic_DNA"/>
</dbReference>
<dbReference type="PATRIC" id="fig|1469144.10.peg.4177"/>
<keyword evidence="3" id="KW-1185">Reference proteome</keyword>
<evidence type="ECO:0000313" key="2">
    <source>
        <dbReference type="EMBL" id="KWX02850.1"/>
    </source>
</evidence>
<dbReference type="OrthoDB" id="3692692at2"/>
<dbReference type="Proteomes" id="UP000070188">
    <property type="component" value="Unassembled WGS sequence"/>
</dbReference>
<gene>
    <name evidence="2" type="ORF">LI90_3897</name>
    <name evidence="1" type="ORF">TH66_23065</name>
</gene>
<organism evidence="1 4">
    <name type="scientific">Carbonactinospora thermoautotrophica</name>
    <dbReference type="NCBI Taxonomy" id="1469144"/>
    <lineage>
        <taxon>Bacteria</taxon>
        <taxon>Bacillati</taxon>
        <taxon>Actinomycetota</taxon>
        <taxon>Actinomycetes</taxon>
        <taxon>Kitasatosporales</taxon>
        <taxon>Carbonactinosporaceae</taxon>
        <taxon>Carbonactinospora</taxon>
    </lineage>
</organism>
<evidence type="ECO:0000313" key="3">
    <source>
        <dbReference type="Proteomes" id="UP000070188"/>
    </source>
</evidence>